<comment type="pathway">
    <text evidence="8">Carbohydrate biosynthesis; gluconeogenesis.</text>
</comment>
<feature type="binding site" evidence="8">
    <location>
        <position position="367"/>
    </location>
    <ligand>
        <name>GTP</name>
        <dbReference type="ChEBI" id="CHEBI:37565"/>
    </ligand>
</feature>
<dbReference type="GO" id="GO:0071333">
    <property type="term" value="P:cellular response to glucose stimulus"/>
    <property type="evidence" value="ECO:0007669"/>
    <property type="project" value="TreeGrafter"/>
</dbReference>
<keyword evidence="4 8" id="KW-0210">Decarboxylase</keyword>
<feature type="binding site" evidence="8">
    <location>
        <position position="237"/>
    </location>
    <ligand>
        <name>Mn(2+)</name>
        <dbReference type="ChEBI" id="CHEBI:29035"/>
    </ligand>
</feature>
<evidence type="ECO:0000256" key="5">
    <source>
        <dbReference type="ARBA" id="ARBA00023134"/>
    </source>
</evidence>
<dbReference type="EC" id="4.1.1.32" evidence="8"/>
<evidence type="ECO:0000256" key="7">
    <source>
        <dbReference type="ARBA" id="ARBA00023239"/>
    </source>
</evidence>
<keyword evidence="3 8" id="KW-0547">Nucleotide-binding</keyword>
<feature type="binding site" evidence="8">
    <location>
        <begin position="209"/>
        <end position="211"/>
    </location>
    <ligand>
        <name>substrate</name>
    </ligand>
</feature>
<dbReference type="InterPro" id="IPR035078">
    <property type="entry name" value="PEP_carboxykinase_GTP_N"/>
</dbReference>
<dbReference type="GO" id="GO:0005829">
    <property type="term" value="C:cytosol"/>
    <property type="evidence" value="ECO:0007669"/>
    <property type="project" value="TreeGrafter"/>
</dbReference>
<dbReference type="NCBIfam" id="NF003253">
    <property type="entry name" value="PRK04210.1"/>
    <property type="match status" value="1"/>
</dbReference>
<comment type="cofactor">
    <cofactor evidence="8">
        <name>Mn(2+)</name>
        <dbReference type="ChEBI" id="CHEBI:29035"/>
    </cofactor>
    <text evidence="8">Binds 1 Mn(2+) ion per subunit.</text>
</comment>
<keyword evidence="8" id="KW-0963">Cytoplasm</keyword>
<dbReference type="GO" id="GO:0042594">
    <property type="term" value="P:response to starvation"/>
    <property type="evidence" value="ECO:0007669"/>
    <property type="project" value="TreeGrafter"/>
</dbReference>
<dbReference type="GO" id="GO:0019543">
    <property type="term" value="P:propionate catabolic process"/>
    <property type="evidence" value="ECO:0007669"/>
    <property type="project" value="TreeGrafter"/>
</dbReference>
<dbReference type="PaxDb" id="1435377-SUSAZ_05130"/>
<dbReference type="GO" id="GO:0046327">
    <property type="term" value="P:glycerol biosynthetic process from pyruvate"/>
    <property type="evidence" value="ECO:0007669"/>
    <property type="project" value="TreeGrafter"/>
</dbReference>
<comment type="function">
    <text evidence="8">Catalyzes the conversion of oxaloacetate (OAA) to phosphoenolpyruvate (PEP), the rate-limiting step in the metabolic pathway that produces glucose from lactate and other precursors derived from the citric acid cycle.</text>
</comment>
<feature type="binding site" evidence="8">
    <location>
        <position position="398"/>
    </location>
    <ligand>
        <name>GTP</name>
        <dbReference type="ChEBI" id="CHEBI:37565"/>
    </ligand>
</feature>
<dbReference type="SUPFAM" id="SSF53795">
    <property type="entry name" value="PEP carboxykinase-like"/>
    <property type="match status" value="1"/>
</dbReference>
<dbReference type="GO" id="GO:0006094">
    <property type="term" value="P:gluconeogenesis"/>
    <property type="evidence" value="ECO:0007669"/>
    <property type="project" value="UniProtKB-UniRule"/>
</dbReference>
<evidence type="ECO:0000256" key="3">
    <source>
        <dbReference type="ARBA" id="ARBA00022741"/>
    </source>
</evidence>
<gene>
    <name evidence="8" type="primary">pckG</name>
    <name evidence="11" type="ORF">ATZ20_04025</name>
</gene>
<dbReference type="HAMAP" id="MF_00452">
    <property type="entry name" value="PEPCK_GTP"/>
    <property type="match status" value="1"/>
</dbReference>
<keyword evidence="6 8" id="KW-0464">Manganese</keyword>
<dbReference type="GO" id="GO:0030145">
    <property type="term" value="F:manganese ion binding"/>
    <property type="evidence" value="ECO:0007669"/>
    <property type="project" value="UniProtKB-UniRule"/>
</dbReference>
<dbReference type="Gene3D" id="3.40.449.10">
    <property type="entry name" value="Phosphoenolpyruvate Carboxykinase, domain 1"/>
    <property type="match status" value="1"/>
</dbReference>
<dbReference type="Gene3D" id="2.170.8.10">
    <property type="entry name" value="Phosphoenolpyruvate Carboxykinase, domain 2"/>
    <property type="match status" value="1"/>
</dbReference>
<evidence type="ECO:0000256" key="4">
    <source>
        <dbReference type="ARBA" id="ARBA00022793"/>
    </source>
</evidence>
<feature type="binding site" evidence="8">
    <location>
        <position position="258"/>
    </location>
    <ligand>
        <name>substrate</name>
    </ligand>
</feature>
<dbReference type="EMBL" id="CP013695">
    <property type="protein sequence ID" value="ALU31388.1"/>
    <property type="molecule type" value="Genomic_DNA"/>
</dbReference>
<dbReference type="PANTHER" id="PTHR11561:SF0">
    <property type="entry name" value="PHOSPHOENOLPYRUVATE CARBOXYKINASE [GTP]-RELATED"/>
    <property type="match status" value="1"/>
</dbReference>
<keyword evidence="2 8" id="KW-0479">Metal-binding</keyword>
<feature type="binding site" evidence="8">
    <location>
        <begin position="365"/>
        <end position="367"/>
    </location>
    <ligand>
        <name>substrate</name>
    </ligand>
</feature>
<evidence type="ECO:0000259" key="9">
    <source>
        <dbReference type="Pfam" id="PF00821"/>
    </source>
</evidence>
<dbReference type="GO" id="GO:0016301">
    <property type="term" value="F:kinase activity"/>
    <property type="evidence" value="ECO:0007669"/>
    <property type="project" value="UniProtKB-KW"/>
</dbReference>
<comment type="caution">
    <text evidence="8">Lacks conserved residue(s) required for the propagation of feature annotation.</text>
</comment>
<evidence type="ECO:0000256" key="6">
    <source>
        <dbReference type="ARBA" id="ARBA00023211"/>
    </source>
</evidence>
<evidence type="ECO:0000256" key="8">
    <source>
        <dbReference type="HAMAP-Rule" id="MF_00452"/>
    </source>
</evidence>
<dbReference type="AlphaFoldDB" id="A0A0U3HKD5"/>
<feature type="domain" description="Phosphoenolpyruvate carboxykinase C-terminal P-loop" evidence="9">
    <location>
        <begin position="233"/>
        <end position="584"/>
    </location>
</feature>
<organism evidence="11 12">
    <name type="scientific">Sulfolobus acidocaldarius</name>
    <dbReference type="NCBI Taxonomy" id="2285"/>
    <lineage>
        <taxon>Archaea</taxon>
        <taxon>Thermoproteota</taxon>
        <taxon>Thermoprotei</taxon>
        <taxon>Sulfolobales</taxon>
        <taxon>Sulfolobaceae</taxon>
        <taxon>Sulfolobus</taxon>
    </lineage>
</organism>
<keyword evidence="11" id="KW-0418">Kinase</keyword>
<keyword evidence="5 8" id="KW-0342">GTP-binding</keyword>
<dbReference type="STRING" id="1435377.SUSAZ_05130"/>
<feature type="binding site" evidence="8">
    <location>
        <position position="275"/>
    </location>
    <ligand>
        <name>Mn(2+)</name>
        <dbReference type="ChEBI" id="CHEBI:29035"/>
    </ligand>
</feature>
<keyword evidence="8" id="KW-0312">Gluconeogenesis</keyword>
<dbReference type="RefSeq" id="WP_058692928.1">
    <property type="nucleotide sequence ID" value="NZ_CP013695.1"/>
</dbReference>
<feature type="domain" description="Phosphoenolpyruvate carboxykinase GTP-utilising N-terminal" evidence="10">
    <location>
        <begin position="31"/>
        <end position="228"/>
    </location>
</feature>
<evidence type="ECO:0000256" key="1">
    <source>
        <dbReference type="ARBA" id="ARBA00005796"/>
    </source>
</evidence>
<sequence length="604" mass="68735">MKVDLSPLNGIISDKAFQKLKSINNPSLVHFLSKTIELTTPDRVYVSFGEEKDREYVKKRALETKEEIKLKMEGHTIHFDHPLDQARAREDTFILTDEKIPFVKTKPRDEGLREMLSLLKGSMKGREMYVGFYSLGPRNSKFSILAVQITDSPYVIHSENILYRNAFEDFYGDKPFLKFIHSKGQLDIKKRRIMIDVKENTVYSVNTTYAGNSVGLKKLALRLTVTKAVNEGWLSEHMAIVGFEGNRGTHYFTASFPSGSGKTSTSMLGSLISDDLAFIKEIDGVCRAVNPEIGIFGIIQGINERDDPVIWDVLHKPGEVIFSNVLMTDDGGVYWEGSEVEKPEKGYNYEGAWTKESGKPASHPNARFTSPLTSFSNLDKDYDNPQGVVIDGIIFGVRDYSTLVPVTEAFSWEHGVITIGASMESSRTSAVIGKADVLEFNPMAILDFMPLSLGKYLNNYLTFGRNLKYVPKIFSFNYFLKDENNKFLNSKEDKRVWVKWAVKRVESETDAIYTPVGFIPYYEDLSKLFNSTLGKQYTKEAYELQFTLKLSKYLEKTERIMKIYSEIADTPIEVINELKAQKDRLLDYINRYGDKVSPFQLVKS</sequence>
<dbReference type="Pfam" id="PF00821">
    <property type="entry name" value="PEPCK_GTP"/>
    <property type="match status" value="1"/>
</dbReference>
<dbReference type="GO" id="GO:0033993">
    <property type="term" value="P:response to lipid"/>
    <property type="evidence" value="ECO:0007669"/>
    <property type="project" value="TreeGrafter"/>
</dbReference>
<evidence type="ECO:0000313" key="11">
    <source>
        <dbReference type="EMBL" id="ALU31388.1"/>
    </source>
</evidence>
<evidence type="ECO:0000256" key="2">
    <source>
        <dbReference type="ARBA" id="ARBA00022723"/>
    </source>
</evidence>
<comment type="similarity">
    <text evidence="1 8">Belongs to the phosphoenolpyruvate carboxykinase [GTP] family.</text>
</comment>
<dbReference type="PANTHER" id="PTHR11561">
    <property type="entry name" value="PHOSPHOENOLPYRUVATE CARBOXYKINASE"/>
    <property type="match status" value="1"/>
</dbReference>
<feature type="binding site" evidence="8">
    <location>
        <position position="218"/>
    </location>
    <ligand>
        <name>Mn(2+)</name>
        <dbReference type="ChEBI" id="CHEBI:29035"/>
    </ligand>
</feature>
<dbReference type="OrthoDB" id="55875at2157"/>
<comment type="subcellular location">
    <subcellularLocation>
        <location evidence="8">Cytoplasm</location>
    </subcellularLocation>
</comment>
<name>A0A0U3HKD5_9CREN</name>
<evidence type="ECO:0000313" key="12">
    <source>
        <dbReference type="Proteomes" id="UP000060043"/>
    </source>
</evidence>
<dbReference type="SUPFAM" id="SSF68923">
    <property type="entry name" value="PEP carboxykinase N-terminal domain"/>
    <property type="match status" value="1"/>
</dbReference>
<protein>
    <recommendedName>
        <fullName evidence="8">Phosphoenolpyruvate carboxykinase [GTP]</fullName>
        <shortName evidence="8">PEP carboxykinase</shortName>
        <shortName evidence="8">PEPCK</shortName>
        <ecNumber evidence="8">4.1.1.32</ecNumber>
    </recommendedName>
    <alternativeName>
        <fullName evidence="8">GTP-dependent phosphoenolpyruvate carboxykinase</fullName>
        <shortName evidence="8">GTP-PEPCK</shortName>
    </alternativeName>
</protein>
<dbReference type="GO" id="GO:0004613">
    <property type="term" value="F:phosphoenolpyruvate carboxykinase (GTP) activity"/>
    <property type="evidence" value="ECO:0007669"/>
    <property type="project" value="UniProtKB-UniRule"/>
</dbReference>
<dbReference type="InterPro" id="IPR013035">
    <property type="entry name" value="PEP_carboxykinase_C"/>
</dbReference>
<dbReference type="Gene3D" id="3.90.228.20">
    <property type="match status" value="1"/>
</dbReference>
<keyword evidence="11" id="KW-0808">Transferase</keyword>
<accession>A0A0U3HKD5</accession>
<feature type="active site" evidence="8">
    <location>
        <position position="260"/>
    </location>
</feature>
<dbReference type="Proteomes" id="UP000060043">
    <property type="component" value="Chromosome"/>
</dbReference>
<dbReference type="PIRSF" id="PIRSF001348">
    <property type="entry name" value="PEP_carboxykinase_GTP"/>
    <property type="match status" value="1"/>
</dbReference>
<comment type="catalytic activity">
    <reaction evidence="8">
        <text>oxaloacetate + GTP = phosphoenolpyruvate + GDP + CO2</text>
        <dbReference type="Rhea" id="RHEA:10388"/>
        <dbReference type="ChEBI" id="CHEBI:16452"/>
        <dbReference type="ChEBI" id="CHEBI:16526"/>
        <dbReference type="ChEBI" id="CHEBI:37565"/>
        <dbReference type="ChEBI" id="CHEBI:58189"/>
        <dbReference type="ChEBI" id="CHEBI:58702"/>
        <dbReference type="EC" id="4.1.1.32"/>
    </reaction>
</comment>
<evidence type="ECO:0000259" key="10">
    <source>
        <dbReference type="Pfam" id="PF17297"/>
    </source>
</evidence>
<reference evidence="11 12" key="1">
    <citation type="submission" date="2015-12" db="EMBL/GenBank/DDBJ databases">
        <title>A stable core within a dynamic pangenome in Sulfolobus acidocaldarius.</title>
        <authorList>
            <person name="Anderson R."/>
            <person name="Kouris A."/>
            <person name="Seward C."/>
            <person name="Campbell K."/>
            <person name="Whitaker R."/>
        </authorList>
    </citation>
    <scope>NUCLEOTIDE SEQUENCE [LARGE SCALE GENOMIC DNA]</scope>
    <source>
        <strain evidence="11 12">NG05B_CO5_07</strain>
    </source>
</reference>
<feature type="binding site" evidence="8">
    <location>
        <begin position="259"/>
        <end position="264"/>
    </location>
    <ligand>
        <name>GTP</name>
        <dbReference type="ChEBI" id="CHEBI:37565"/>
    </ligand>
</feature>
<dbReference type="GO" id="GO:0005525">
    <property type="term" value="F:GTP binding"/>
    <property type="evidence" value="ECO:0007669"/>
    <property type="project" value="UniProtKB-UniRule"/>
</dbReference>
<keyword evidence="11" id="KW-0670">Pyruvate</keyword>
<dbReference type="GO" id="GO:0006107">
    <property type="term" value="P:oxaloacetate metabolic process"/>
    <property type="evidence" value="ECO:0007669"/>
    <property type="project" value="TreeGrafter"/>
</dbReference>
<dbReference type="Pfam" id="PF17297">
    <property type="entry name" value="PEPCK_N"/>
    <property type="match status" value="1"/>
</dbReference>
<dbReference type="UniPathway" id="UPA00138"/>
<proteinExistence type="inferred from homology"/>
<dbReference type="InterPro" id="IPR008209">
    <property type="entry name" value="PEP_carboxykinase_GTP"/>
</dbReference>
<feature type="binding site" evidence="8">
    <location>
        <position position="87"/>
    </location>
    <ligand>
        <name>substrate</name>
    </ligand>
</feature>
<dbReference type="InterPro" id="IPR008210">
    <property type="entry name" value="PEP_carboxykinase_N"/>
</dbReference>
<keyword evidence="7 8" id="KW-0456">Lyase</keyword>
<dbReference type="InterPro" id="IPR035077">
    <property type="entry name" value="PEP_carboxykinase_GTP_C"/>
</dbReference>